<feature type="compositionally biased region" description="Basic and acidic residues" evidence="1">
    <location>
        <begin position="32"/>
        <end position="44"/>
    </location>
</feature>
<feature type="region of interest" description="Disordered" evidence="1">
    <location>
        <begin position="28"/>
        <end position="83"/>
    </location>
</feature>
<dbReference type="Proteomes" id="UP001367676">
    <property type="component" value="Unassembled WGS sequence"/>
</dbReference>
<comment type="caution">
    <text evidence="2">The sequence shown here is derived from an EMBL/GenBank/DDBJ whole genome shotgun (WGS) entry which is preliminary data.</text>
</comment>
<keyword evidence="3" id="KW-1185">Reference proteome</keyword>
<evidence type="ECO:0000313" key="3">
    <source>
        <dbReference type="Proteomes" id="UP001367676"/>
    </source>
</evidence>
<reference evidence="2 3" key="1">
    <citation type="submission" date="2024-03" db="EMBL/GenBank/DDBJ databases">
        <title>Adaptation during the transition from Ophiocordyceps entomopathogen to insect associate is accompanied by gene loss and intensified selection.</title>
        <authorList>
            <person name="Ward C.M."/>
            <person name="Onetto C.A."/>
            <person name="Borneman A.R."/>
        </authorList>
    </citation>
    <scope>NUCLEOTIDE SEQUENCE [LARGE SCALE GENOMIC DNA]</scope>
    <source>
        <strain evidence="2">AWRI1</strain>
        <tissue evidence="2">Single Adult Female</tissue>
    </source>
</reference>
<feature type="compositionally biased region" description="Polar residues" evidence="1">
    <location>
        <begin position="51"/>
        <end position="70"/>
    </location>
</feature>
<name>A0AAN9T6N5_9HEMI</name>
<organism evidence="2 3">
    <name type="scientific">Parthenolecanium corni</name>
    <dbReference type="NCBI Taxonomy" id="536013"/>
    <lineage>
        <taxon>Eukaryota</taxon>
        <taxon>Metazoa</taxon>
        <taxon>Ecdysozoa</taxon>
        <taxon>Arthropoda</taxon>
        <taxon>Hexapoda</taxon>
        <taxon>Insecta</taxon>
        <taxon>Pterygota</taxon>
        <taxon>Neoptera</taxon>
        <taxon>Paraneoptera</taxon>
        <taxon>Hemiptera</taxon>
        <taxon>Sternorrhyncha</taxon>
        <taxon>Coccoidea</taxon>
        <taxon>Coccidae</taxon>
        <taxon>Parthenolecanium</taxon>
    </lineage>
</organism>
<sequence>MMSTEHFPDFKTTKTERQLVFQVPEALAMNYRHGESNRRTERPDKKHPKLPTNQMPTEQPLQKYQRQRQFVTRMAESKAGHRW</sequence>
<accession>A0AAN9T6N5</accession>
<dbReference type="EMBL" id="JBBCAQ010000037">
    <property type="protein sequence ID" value="KAK7573530.1"/>
    <property type="molecule type" value="Genomic_DNA"/>
</dbReference>
<protein>
    <submittedName>
        <fullName evidence="2">Uncharacterized protein</fullName>
    </submittedName>
</protein>
<gene>
    <name evidence="2" type="ORF">V9T40_010721</name>
</gene>
<evidence type="ECO:0000256" key="1">
    <source>
        <dbReference type="SAM" id="MobiDB-lite"/>
    </source>
</evidence>
<evidence type="ECO:0000313" key="2">
    <source>
        <dbReference type="EMBL" id="KAK7573530.1"/>
    </source>
</evidence>
<proteinExistence type="predicted"/>
<dbReference type="AlphaFoldDB" id="A0AAN9T6N5"/>